<protein>
    <recommendedName>
        <fullName evidence="1">Defective in cullin neddylation protein</fullName>
    </recommendedName>
</protein>
<comment type="caution">
    <text evidence="4">The sequence shown here is derived from an EMBL/GenBank/DDBJ whole genome shotgun (WGS) entry which is preliminary data.</text>
</comment>
<evidence type="ECO:0000313" key="5">
    <source>
        <dbReference type="Proteomes" id="UP000777482"/>
    </source>
</evidence>
<dbReference type="GO" id="GO:0045116">
    <property type="term" value="P:protein neddylation"/>
    <property type="evidence" value="ECO:0007669"/>
    <property type="project" value="TreeGrafter"/>
</dbReference>
<gene>
    <name evidence="4" type="ORF">C6P46_005959</name>
</gene>
<dbReference type="InterPro" id="IPR042460">
    <property type="entry name" value="DCN1-like_PONY"/>
</dbReference>
<evidence type="ECO:0000256" key="2">
    <source>
        <dbReference type="SAM" id="MobiDB-lite"/>
    </source>
</evidence>
<feature type="compositionally biased region" description="Low complexity" evidence="2">
    <location>
        <begin position="96"/>
        <end position="107"/>
    </location>
</feature>
<keyword evidence="5" id="KW-1185">Reference proteome</keyword>
<dbReference type="Proteomes" id="UP000777482">
    <property type="component" value="Unassembled WGS sequence"/>
</dbReference>
<evidence type="ECO:0000259" key="3">
    <source>
        <dbReference type="PROSITE" id="PS51229"/>
    </source>
</evidence>
<sequence>MAPKRKADATAGQSAPKAKKRSTAAADSPAKSSRAAAASSSSSKARVKGASATASSSSKSKSKNQAEITIVESDSSGDDDSDSDVIIESPKKGKKTTPSSKGKGASKSTKDENDKKKKSVGKASDKAAEPSKAALASLEPLDSTSTPGDTTPVAGTKAKKGSSSSKSKSTKPLSFEDGFERFFAAYAEEGTPDKMEAEGIEQLFQDMSLSMDGSYPMLLAYKVKAEPGSFGSFLRSDFKRAFKAEKIASPTQLSASLQKLYDTILDPASSTAADFRDFYSFLFPFLRSEGAKTLPAEMAIPLWSISIAQRYELGQSFVDFAESQGLAFKAVSVDVWTQLLEFCQSVEPDLTGWSEDDAWPSTIDAFVEWKKAQSA</sequence>
<organism evidence="4 5">
    <name type="scientific">Rhodotorula mucilaginosa</name>
    <name type="common">Yeast</name>
    <name type="synonym">Rhodotorula rubra</name>
    <dbReference type="NCBI Taxonomy" id="5537"/>
    <lineage>
        <taxon>Eukaryota</taxon>
        <taxon>Fungi</taxon>
        <taxon>Dikarya</taxon>
        <taxon>Basidiomycota</taxon>
        <taxon>Pucciniomycotina</taxon>
        <taxon>Microbotryomycetes</taxon>
        <taxon>Sporidiobolales</taxon>
        <taxon>Sporidiobolaceae</taxon>
        <taxon>Rhodotorula</taxon>
    </lineage>
</organism>
<feature type="compositionally biased region" description="Acidic residues" evidence="2">
    <location>
        <begin position="75"/>
        <end position="85"/>
    </location>
</feature>
<dbReference type="GO" id="GO:0005886">
    <property type="term" value="C:plasma membrane"/>
    <property type="evidence" value="ECO:0007669"/>
    <property type="project" value="UniProtKB-ARBA"/>
</dbReference>
<accession>A0A9P7B9A4</accession>
<reference evidence="4 5" key="1">
    <citation type="submission" date="2020-11" db="EMBL/GenBank/DDBJ databases">
        <title>Kefir isolates.</title>
        <authorList>
            <person name="Marcisauskas S."/>
            <person name="Kim Y."/>
            <person name="Blasche S."/>
        </authorList>
    </citation>
    <scope>NUCLEOTIDE SEQUENCE [LARGE SCALE GENOMIC DNA]</scope>
    <source>
        <strain evidence="4 5">KR</strain>
    </source>
</reference>
<dbReference type="OrthoDB" id="27198at2759"/>
<name>A0A9P7B9A4_RHOMI</name>
<dbReference type="InterPro" id="IPR014764">
    <property type="entry name" value="DCN-prot"/>
</dbReference>
<comment type="function">
    <text evidence="1">Neddylation of cullins play an essential role in the regulation of SCF-type complexes activity.</text>
</comment>
<dbReference type="GO" id="GO:0031624">
    <property type="term" value="F:ubiquitin conjugating enzyme binding"/>
    <property type="evidence" value="ECO:0007669"/>
    <property type="project" value="TreeGrafter"/>
</dbReference>
<dbReference type="Gene3D" id="1.10.238.200">
    <property type="entry name" value="Cullin, PONY binding domain"/>
    <property type="match status" value="1"/>
</dbReference>
<dbReference type="GO" id="GO:0000151">
    <property type="term" value="C:ubiquitin ligase complex"/>
    <property type="evidence" value="ECO:0007669"/>
    <property type="project" value="TreeGrafter"/>
</dbReference>
<feature type="domain" description="DCUN1" evidence="3">
    <location>
        <begin position="174"/>
        <end position="371"/>
    </location>
</feature>
<dbReference type="PANTHER" id="PTHR12281:SF31">
    <property type="entry name" value="DCN1-LIKE PROTEIN 3"/>
    <property type="match status" value="1"/>
</dbReference>
<dbReference type="EMBL" id="PUHQ01000007">
    <property type="protein sequence ID" value="KAG0665865.1"/>
    <property type="molecule type" value="Genomic_DNA"/>
</dbReference>
<dbReference type="GO" id="GO:0097602">
    <property type="term" value="F:cullin family protein binding"/>
    <property type="evidence" value="ECO:0007669"/>
    <property type="project" value="TreeGrafter"/>
</dbReference>
<proteinExistence type="predicted"/>
<feature type="compositionally biased region" description="Low complexity" evidence="2">
    <location>
        <begin position="161"/>
        <end position="171"/>
    </location>
</feature>
<evidence type="ECO:0000313" key="4">
    <source>
        <dbReference type="EMBL" id="KAG0665865.1"/>
    </source>
</evidence>
<feature type="compositionally biased region" description="Low complexity" evidence="2">
    <location>
        <begin position="24"/>
        <end position="59"/>
    </location>
</feature>
<dbReference type="GO" id="GO:0032182">
    <property type="term" value="F:ubiquitin-like protein binding"/>
    <property type="evidence" value="ECO:0007669"/>
    <property type="project" value="TreeGrafter"/>
</dbReference>
<evidence type="ECO:0000256" key="1">
    <source>
        <dbReference type="RuleBase" id="RU410713"/>
    </source>
</evidence>
<dbReference type="PANTHER" id="PTHR12281">
    <property type="entry name" value="RP42 RELATED"/>
    <property type="match status" value="1"/>
</dbReference>
<feature type="region of interest" description="Disordered" evidence="2">
    <location>
        <begin position="1"/>
        <end position="173"/>
    </location>
</feature>
<dbReference type="Gene3D" id="1.10.238.10">
    <property type="entry name" value="EF-hand"/>
    <property type="match status" value="1"/>
</dbReference>
<dbReference type="AlphaFoldDB" id="A0A9P7B9A4"/>
<dbReference type="FunFam" id="1.10.238.200:FF:000003">
    <property type="entry name" value="DCN1-like protein 3"/>
    <property type="match status" value="1"/>
</dbReference>
<dbReference type="InterPro" id="IPR005176">
    <property type="entry name" value="PONY_dom"/>
</dbReference>
<dbReference type="PROSITE" id="PS51229">
    <property type="entry name" value="DCUN1"/>
    <property type="match status" value="1"/>
</dbReference>
<dbReference type="Pfam" id="PF03556">
    <property type="entry name" value="Cullin_binding"/>
    <property type="match status" value="1"/>
</dbReference>